<evidence type="ECO:0000313" key="7">
    <source>
        <dbReference type="Proteomes" id="UP001499993"/>
    </source>
</evidence>
<organism evidence="6 7">
    <name type="scientific">Streptomonospora halophila</name>
    <dbReference type="NCBI Taxonomy" id="427369"/>
    <lineage>
        <taxon>Bacteria</taxon>
        <taxon>Bacillati</taxon>
        <taxon>Actinomycetota</taxon>
        <taxon>Actinomycetes</taxon>
        <taxon>Streptosporangiales</taxon>
        <taxon>Nocardiopsidaceae</taxon>
        <taxon>Streptomonospora</taxon>
    </lineage>
</organism>
<dbReference type="Pfam" id="PF03466">
    <property type="entry name" value="LysR_substrate"/>
    <property type="match status" value="1"/>
</dbReference>
<evidence type="ECO:0000256" key="2">
    <source>
        <dbReference type="ARBA" id="ARBA00023015"/>
    </source>
</evidence>
<proteinExistence type="inferred from homology"/>
<evidence type="ECO:0000259" key="5">
    <source>
        <dbReference type="PROSITE" id="PS50931"/>
    </source>
</evidence>
<protein>
    <submittedName>
        <fullName evidence="6">LysR substrate-binding domain-containing protein</fullName>
    </submittedName>
</protein>
<accession>A0ABP9G2Q0</accession>
<name>A0ABP9G2Q0_9ACTN</name>
<comment type="caution">
    <text evidence="6">The sequence shown here is derived from an EMBL/GenBank/DDBJ whole genome shotgun (WGS) entry which is preliminary data.</text>
</comment>
<evidence type="ECO:0000256" key="3">
    <source>
        <dbReference type="ARBA" id="ARBA00023125"/>
    </source>
</evidence>
<dbReference type="InterPro" id="IPR036388">
    <property type="entry name" value="WH-like_DNA-bd_sf"/>
</dbReference>
<dbReference type="InterPro" id="IPR000847">
    <property type="entry name" value="LysR_HTH_N"/>
</dbReference>
<dbReference type="CDD" id="cd08436">
    <property type="entry name" value="PBP2_LTTR_like_3"/>
    <property type="match status" value="1"/>
</dbReference>
<evidence type="ECO:0000256" key="1">
    <source>
        <dbReference type="ARBA" id="ARBA00009437"/>
    </source>
</evidence>
<evidence type="ECO:0000313" key="6">
    <source>
        <dbReference type="EMBL" id="GAA4926217.1"/>
    </source>
</evidence>
<keyword evidence="2" id="KW-0805">Transcription regulation</keyword>
<dbReference type="InterPro" id="IPR005119">
    <property type="entry name" value="LysR_subst-bd"/>
</dbReference>
<dbReference type="InterPro" id="IPR050950">
    <property type="entry name" value="HTH-type_LysR_regulators"/>
</dbReference>
<dbReference type="InterPro" id="IPR036390">
    <property type="entry name" value="WH_DNA-bd_sf"/>
</dbReference>
<dbReference type="Proteomes" id="UP001499993">
    <property type="component" value="Unassembled WGS sequence"/>
</dbReference>
<reference evidence="7" key="1">
    <citation type="journal article" date="2019" name="Int. J. Syst. Evol. Microbiol.">
        <title>The Global Catalogue of Microorganisms (GCM) 10K type strain sequencing project: providing services to taxonomists for standard genome sequencing and annotation.</title>
        <authorList>
            <consortium name="The Broad Institute Genomics Platform"/>
            <consortium name="The Broad Institute Genome Sequencing Center for Infectious Disease"/>
            <person name="Wu L."/>
            <person name="Ma J."/>
        </authorList>
    </citation>
    <scope>NUCLEOTIDE SEQUENCE [LARGE SCALE GENOMIC DNA]</scope>
    <source>
        <strain evidence="7">JCM 18123</strain>
    </source>
</reference>
<keyword evidence="4" id="KW-0804">Transcription</keyword>
<dbReference type="Pfam" id="PF00126">
    <property type="entry name" value="HTH_1"/>
    <property type="match status" value="1"/>
</dbReference>
<keyword evidence="7" id="KW-1185">Reference proteome</keyword>
<sequence length="303" mass="31643">MELRQLEYFVAVAEERHFTRAAQRVLVAQSGLSASIRSLERELGARLFVRSTRRVELTDAGRALLPEARHVLAKVSGAHDAVAAVQGLLRGTLTVGSLQCLADPDVPALLGRFHGKHAGVEIRLQQDGAAALLEGVRRGAVDIAFTSTGAGSTEDLEALPIGAEPMVLACAPTHALAERGRVGLGELDGATFVDFGPGWGIREEVDAMLAGADARRRVAVEVNDVHSLLAFAAQGLGIALVPEHFSAKTSEACFVPIENAPLWRTAAVTAVGSAAGTAARALLAMVEEDLASGRAEPAPACRG</sequence>
<dbReference type="PROSITE" id="PS50931">
    <property type="entry name" value="HTH_LYSR"/>
    <property type="match status" value="1"/>
</dbReference>
<dbReference type="Gene3D" id="1.10.10.10">
    <property type="entry name" value="Winged helix-like DNA-binding domain superfamily/Winged helix DNA-binding domain"/>
    <property type="match status" value="1"/>
</dbReference>
<evidence type="ECO:0000256" key="4">
    <source>
        <dbReference type="ARBA" id="ARBA00023163"/>
    </source>
</evidence>
<dbReference type="SUPFAM" id="SSF46785">
    <property type="entry name" value="Winged helix' DNA-binding domain"/>
    <property type="match status" value="1"/>
</dbReference>
<keyword evidence="3" id="KW-0238">DNA-binding</keyword>
<dbReference type="Gene3D" id="3.40.190.290">
    <property type="match status" value="1"/>
</dbReference>
<dbReference type="PANTHER" id="PTHR30419">
    <property type="entry name" value="HTH-TYPE TRANSCRIPTIONAL REGULATOR YBHD"/>
    <property type="match status" value="1"/>
</dbReference>
<dbReference type="SUPFAM" id="SSF53850">
    <property type="entry name" value="Periplasmic binding protein-like II"/>
    <property type="match status" value="1"/>
</dbReference>
<feature type="domain" description="HTH lysR-type" evidence="5">
    <location>
        <begin position="1"/>
        <end position="58"/>
    </location>
</feature>
<comment type="similarity">
    <text evidence="1">Belongs to the LysR transcriptional regulatory family.</text>
</comment>
<gene>
    <name evidence="6" type="ORF">GCM10023224_01190</name>
</gene>
<dbReference type="RefSeq" id="WP_344140198.1">
    <property type="nucleotide sequence ID" value="NZ_BAABIK010000001.1"/>
</dbReference>
<dbReference type="PANTHER" id="PTHR30419:SF31">
    <property type="entry name" value="BLR3139 PROTEIN"/>
    <property type="match status" value="1"/>
</dbReference>
<dbReference type="EMBL" id="BAABIK010000001">
    <property type="protein sequence ID" value="GAA4926217.1"/>
    <property type="molecule type" value="Genomic_DNA"/>
</dbReference>
<dbReference type="PRINTS" id="PR00039">
    <property type="entry name" value="HTHLYSR"/>
</dbReference>